<evidence type="ECO:0000313" key="3">
    <source>
        <dbReference type="Proteomes" id="UP001320209"/>
    </source>
</evidence>
<keyword evidence="3" id="KW-1185">Reference proteome</keyword>
<dbReference type="Proteomes" id="UP001320209">
    <property type="component" value="Chromosome"/>
</dbReference>
<feature type="region of interest" description="Disordered" evidence="1">
    <location>
        <begin position="46"/>
        <end position="71"/>
    </location>
</feature>
<name>A0ABN6L345_9PROT</name>
<feature type="compositionally biased region" description="Basic and acidic residues" evidence="1">
    <location>
        <begin position="46"/>
        <end position="67"/>
    </location>
</feature>
<dbReference type="SUPFAM" id="SSF54534">
    <property type="entry name" value="FKBP-like"/>
    <property type="match status" value="1"/>
</dbReference>
<sequence>MVRALCAIRFLGENMRGSCLVFALLVLVCGDASAGLFGSKSDKAESKAKKDSIEKKDSESSAKETKEGSGSSDIACVVNGEKIARSKVLESLKGAKDPAQKTSMYRESVGRLVFSTAVLQSAKKSGIANSPEFKQILDMLTNEVLVKMFISSKQKAIKDSISKDVLEKKMDEIQKMGGDQIRLQQIVVFDKQKAEQIRKAAASNGKDFMKLAQQYSAAKDDIDLGWKAAFTMGDVIGKAAANSIEIIPDKNGAFRIIKIAERRKLSDRALLAQLAGNILFESALKEFFAEIRDKAEVVVYDVDGKKVSDAKKWLSGQ</sequence>
<proteinExistence type="predicted"/>
<accession>A0ABN6L345</accession>
<evidence type="ECO:0000313" key="2">
    <source>
        <dbReference type="EMBL" id="BDB96325.1"/>
    </source>
</evidence>
<reference evidence="2" key="1">
    <citation type="submission" date="2021-10" db="EMBL/GenBank/DDBJ databases">
        <title>Genome Sequence of The Candidatus Hydrogeosomobacter endosymbioticus, an Intracellular Bacterial Symbiont of the Anaerobic Ciliate GW7.</title>
        <authorList>
            <person name="Shiohama Y."/>
            <person name="Shinzato N."/>
        </authorList>
    </citation>
    <scope>NUCLEOTIDE SEQUENCE [LARGE SCALE GENOMIC DNA]</scope>
    <source>
        <strain evidence="2">200920</strain>
    </source>
</reference>
<organism evidence="2 3">
    <name type="scientific">Candidatus Hydrogenosomobacter endosymbioticus</name>
    <dbReference type="NCBI Taxonomy" id="2558174"/>
    <lineage>
        <taxon>Bacteria</taxon>
        <taxon>Pseudomonadati</taxon>
        <taxon>Pseudomonadota</taxon>
        <taxon>Alphaproteobacteria</taxon>
        <taxon>Holosporales</taxon>
        <taxon>Holosporaceae</taxon>
        <taxon>Candidatus Hydrogenosomobacter</taxon>
    </lineage>
</organism>
<dbReference type="Gene3D" id="3.10.50.40">
    <property type="match status" value="1"/>
</dbReference>
<evidence type="ECO:0000256" key="1">
    <source>
        <dbReference type="SAM" id="MobiDB-lite"/>
    </source>
</evidence>
<dbReference type="SUPFAM" id="SSF109998">
    <property type="entry name" value="Triger factor/SurA peptide-binding domain-like"/>
    <property type="match status" value="1"/>
</dbReference>
<dbReference type="EMBL" id="AP025225">
    <property type="protein sequence ID" value="BDB96325.1"/>
    <property type="molecule type" value="Genomic_DNA"/>
</dbReference>
<gene>
    <name evidence="2" type="ORF">HYD_4580</name>
</gene>
<protein>
    <recommendedName>
        <fullName evidence="4">PpiC domain-containing protein</fullName>
    </recommendedName>
</protein>
<dbReference type="InterPro" id="IPR046357">
    <property type="entry name" value="PPIase_dom_sf"/>
</dbReference>
<evidence type="ECO:0008006" key="4">
    <source>
        <dbReference type="Google" id="ProtNLM"/>
    </source>
</evidence>
<dbReference type="InterPro" id="IPR027304">
    <property type="entry name" value="Trigger_fact/SurA_dom_sf"/>
</dbReference>